<gene>
    <name evidence="1" type="ORF">I595_2766</name>
</gene>
<evidence type="ECO:0000313" key="1">
    <source>
        <dbReference type="EMBL" id="KPM31499.1"/>
    </source>
</evidence>
<dbReference type="AlphaFoldDB" id="A0A0P7AYM7"/>
<comment type="caution">
    <text evidence="1">The sequence shown here is derived from an EMBL/GenBank/DDBJ whole genome shotgun (WGS) entry which is preliminary data.</text>
</comment>
<name>A0A0P7AYM7_9FLAO</name>
<organism evidence="1 2">
    <name type="scientific">Croceitalea dokdonensis DOKDO 023</name>
    <dbReference type="NCBI Taxonomy" id="1300341"/>
    <lineage>
        <taxon>Bacteria</taxon>
        <taxon>Pseudomonadati</taxon>
        <taxon>Bacteroidota</taxon>
        <taxon>Flavobacteriia</taxon>
        <taxon>Flavobacteriales</taxon>
        <taxon>Flavobacteriaceae</taxon>
        <taxon>Croceitalea</taxon>
    </lineage>
</organism>
<protein>
    <submittedName>
        <fullName evidence="1">Uncharacterized protein</fullName>
    </submittedName>
</protein>
<reference evidence="1 2" key="1">
    <citation type="submission" date="2015-09" db="EMBL/GenBank/DDBJ databases">
        <title>Genome sequence of the marine flavobacterium Croceitalea dokdonensis DOKDO 023 that contains proton- and sodium-pumping rhodopsins.</title>
        <authorList>
            <person name="Kwon S.-K."/>
            <person name="Lee H.K."/>
            <person name="Kwak M.-J."/>
            <person name="Kim J.F."/>
        </authorList>
    </citation>
    <scope>NUCLEOTIDE SEQUENCE [LARGE SCALE GENOMIC DNA]</scope>
    <source>
        <strain evidence="1 2">DOKDO 023</strain>
    </source>
</reference>
<evidence type="ECO:0000313" key="2">
    <source>
        <dbReference type="Proteomes" id="UP000050280"/>
    </source>
</evidence>
<proteinExistence type="predicted"/>
<sequence length="62" mass="7050">MEGIKRCLNLLHHATVGFKNDELPFFLDSRASCRGQNLLNTKRYGRAMVYKKGLNIGDTCCM</sequence>
<dbReference type="EMBL" id="LDJX01000005">
    <property type="protein sequence ID" value="KPM31499.1"/>
    <property type="molecule type" value="Genomic_DNA"/>
</dbReference>
<keyword evidence="2" id="KW-1185">Reference proteome</keyword>
<dbReference type="Proteomes" id="UP000050280">
    <property type="component" value="Unassembled WGS sequence"/>
</dbReference>
<accession>A0A0P7AYM7</accession>